<feature type="region of interest" description="Disordered" evidence="1">
    <location>
        <begin position="109"/>
        <end position="202"/>
    </location>
</feature>
<gene>
    <name evidence="2" type="ORF">AVDCRST_MAG58-1997</name>
</gene>
<organism evidence="2">
    <name type="scientific">uncultured Rubrobacteraceae bacterium</name>
    <dbReference type="NCBI Taxonomy" id="349277"/>
    <lineage>
        <taxon>Bacteria</taxon>
        <taxon>Bacillati</taxon>
        <taxon>Actinomycetota</taxon>
        <taxon>Rubrobacteria</taxon>
        <taxon>Rubrobacterales</taxon>
        <taxon>Rubrobacteraceae</taxon>
        <taxon>environmental samples</taxon>
    </lineage>
</organism>
<reference evidence="2" key="1">
    <citation type="submission" date="2020-02" db="EMBL/GenBank/DDBJ databases">
        <authorList>
            <person name="Meier V. D."/>
        </authorList>
    </citation>
    <scope>NUCLEOTIDE SEQUENCE</scope>
    <source>
        <strain evidence="2">AVDCRST_MAG58</strain>
    </source>
</reference>
<name>A0A6J4R6G3_9ACTN</name>
<dbReference type="AlphaFoldDB" id="A0A6J4R6G3"/>
<dbReference type="EMBL" id="CADCVF010000042">
    <property type="protein sequence ID" value="CAA9458693.1"/>
    <property type="molecule type" value="Genomic_DNA"/>
</dbReference>
<protein>
    <submittedName>
        <fullName evidence="2">Uncharacterized protein</fullName>
    </submittedName>
</protein>
<accession>A0A6J4R6G3</accession>
<sequence>METDSAPRRSLGRRSMQDPVCQLPGIIQRTEKRHASIVRCRQGGCGDGFSGERRAATIAGFLGPLLPKAKSRLTFCPEAIMSASEFTFSSPLSLNLLDTCHSLASPNSGSTHTARLVGDGEPSKAPCSRGAGDHRRAATEALGIGEDEERGSCRARHGPRVCPSGTGRSRPKRCCSVRRWSPRTCGPTARRARRSGVSSQRS</sequence>
<evidence type="ECO:0000256" key="1">
    <source>
        <dbReference type="SAM" id="MobiDB-lite"/>
    </source>
</evidence>
<proteinExistence type="predicted"/>
<evidence type="ECO:0000313" key="2">
    <source>
        <dbReference type="EMBL" id="CAA9458693.1"/>
    </source>
</evidence>